<evidence type="ECO:0000259" key="3">
    <source>
        <dbReference type="PROSITE" id="PS50977"/>
    </source>
</evidence>
<dbReference type="AlphaFoldDB" id="A0A7W9PJN0"/>
<dbReference type="RefSeq" id="WP_040749900.1">
    <property type="nucleotide sequence ID" value="NZ_JACHIT010000002.1"/>
</dbReference>
<dbReference type="PANTHER" id="PTHR30055">
    <property type="entry name" value="HTH-TYPE TRANSCRIPTIONAL REGULATOR RUTR"/>
    <property type="match status" value="1"/>
</dbReference>
<sequence length="195" mass="22136">MPKLWSRTVEAHRREVREAIMDSAWELALKHGPASTTMSEIAERAGIGRATLYKYFPDVQSILATWHERQIQRHLEHLTSVRENTKDPSKRLHAVMEAYAQIHKRRAENQRSHMYGAEVATLMQTNERVAESQQQLHHLLRDVIAEAAEAGAVRADVNPDELAYYCLFALTAANTVRSAAAMRRLIAVTLQGMKP</sequence>
<dbReference type="InterPro" id="IPR009057">
    <property type="entry name" value="Homeodomain-like_sf"/>
</dbReference>
<dbReference type="SUPFAM" id="SSF48498">
    <property type="entry name" value="Tetracyclin repressor-like, C-terminal domain"/>
    <property type="match status" value="1"/>
</dbReference>
<dbReference type="InterPro" id="IPR050109">
    <property type="entry name" value="HTH-type_TetR-like_transc_reg"/>
</dbReference>
<dbReference type="InterPro" id="IPR036271">
    <property type="entry name" value="Tet_transcr_reg_TetR-rel_C_sf"/>
</dbReference>
<evidence type="ECO:0000313" key="5">
    <source>
        <dbReference type="Proteomes" id="UP000540412"/>
    </source>
</evidence>
<proteinExistence type="predicted"/>
<name>A0A7W9PJN0_9NOCA</name>
<dbReference type="PRINTS" id="PR00455">
    <property type="entry name" value="HTHTETR"/>
</dbReference>
<dbReference type="GO" id="GO:0003700">
    <property type="term" value="F:DNA-binding transcription factor activity"/>
    <property type="evidence" value="ECO:0007669"/>
    <property type="project" value="TreeGrafter"/>
</dbReference>
<evidence type="ECO:0000256" key="1">
    <source>
        <dbReference type="ARBA" id="ARBA00023125"/>
    </source>
</evidence>
<keyword evidence="1 2" id="KW-0238">DNA-binding</keyword>
<protein>
    <submittedName>
        <fullName evidence="4">AcrR family transcriptional regulator</fullName>
    </submittedName>
</protein>
<comment type="caution">
    <text evidence="4">The sequence shown here is derived from an EMBL/GenBank/DDBJ whole genome shotgun (WGS) entry which is preliminary data.</text>
</comment>
<gene>
    <name evidence="4" type="ORF">BJY24_006323</name>
</gene>
<dbReference type="Gene3D" id="1.10.357.10">
    <property type="entry name" value="Tetracycline Repressor, domain 2"/>
    <property type="match status" value="1"/>
</dbReference>
<dbReference type="InterPro" id="IPR001647">
    <property type="entry name" value="HTH_TetR"/>
</dbReference>
<feature type="domain" description="HTH tetR-type" evidence="3">
    <location>
        <begin position="14"/>
        <end position="74"/>
    </location>
</feature>
<dbReference type="Pfam" id="PF00440">
    <property type="entry name" value="TetR_N"/>
    <property type="match status" value="1"/>
</dbReference>
<organism evidence="4 5">
    <name type="scientific">Nocardia transvalensis</name>
    <dbReference type="NCBI Taxonomy" id="37333"/>
    <lineage>
        <taxon>Bacteria</taxon>
        <taxon>Bacillati</taxon>
        <taxon>Actinomycetota</taxon>
        <taxon>Actinomycetes</taxon>
        <taxon>Mycobacteriales</taxon>
        <taxon>Nocardiaceae</taxon>
        <taxon>Nocardia</taxon>
    </lineage>
</organism>
<feature type="DNA-binding region" description="H-T-H motif" evidence="2">
    <location>
        <begin position="37"/>
        <end position="56"/>
    </location>
</feature>
<dbReference type="GO" id="GO:0000976">
    <property type="term" value="F:transcription cis-regulatory region binding"/>
    <property type="evidence" value="ECO:0007669"/>
    <property type="project" value="TreeGrafter"/>
</dbReference>
<dbReference type="InterPro" id="IPR049445">
    <property type="entry name" value="TetR_SbtR-like_C"/>
</dbReference>
<dbReference type="EMBL" id="JACHIT010000002">
    <property type="protein sequence ID" value="MBB5917411.1"/>
    <property type="molecule type" value="Genomic_DNA"/>
</dbReference>
<keyword evidence="5" id="KW-1185">Reference proteome</keyword>
<dbReference type="Pfam" id="PF21597">
    <property type="entry name" value="TetR_C_43"/>
    <property type="match status" value="1"/>
</dbReference>
<reference evidence="4 5" key="1">
    <citation type="submission" date="2020-08" db="EMBL/GenBank/DDBJ databases">
        <title>Sequencing the genomes of 1000 actinobacteria strains.</title>
        <authorList>
            <person name="Klenk H.-P."/>
        </authorList>
    </citation>
    <scope>NUCLEOTIDE SEQUENCE [LARGE SCALE GENOMIC DNA]</scope>
    <source>
        <strain evidence="4 5">DSM 43582</strain>
    </source>
</reference>
<evidence type="ECO:0000256" key="2">
    <source>
        <dbReference type="PROSITE-ProRule" id="PRU00335"/>
    </source>
</evidence>
<evidence type="ECO:0000313" key="4">
    <source>
        <dbReference type="EMBL" id="MBB5917411.1"/>
    </source>
</evidence>
<dbReference type="SUPFAM" id="SSF46689">
    <property type="entry name" value="Homeodomain-like"/>
    <property type="match status" value="1"/>
</dbReference>
<dbReference type="PROSITE" id="PS50977">
    <property type="entry name" value="HTH_TETR_2"/>
    <property type="match status" value="1"/>
</dbReference>
<accession>A0A7W9PJN0</accession>
<dbReference type="PANTHER" id="PTHR30055:SF226">
    <property type="entry name" value="HTH-TYPE TRANSCRIPTIONAL REGULATOR PKSA"/>
    <property type="match status" value="1"/>
</dbReference>
<dbReference type="Proteomes" id="UP000540412">
    <property type="component" value="Unassembled WGS sequence"/>
</dbReference>